<dbReference type="GO" id="GO:0005948">
    <property type="term" value="C:acetolactate synthase complex"/>
    <property type="evidence" value="ECO:0007669"/>
    <property type="project" value="TreeGrafter"/>
</dbReference>
<dbReference type="PANTHER" id="PTHR18968">
    <property type="entry name" value="THIAMINE PYROPHOSPHATE ENZYMES"/>
    <property type="match status" value="1"/>
</dbReference>
<dbReference type="InterPro" id="IPR012000">
    <property type="entry name" value="Thiamin_PyroP_enz_cen_dom"/>
</dbReference>
<protein>
    <submittedName>
        <fullName evidence="7">Acetolactate synthase-1/2/3 large subunit</fullName>
    </submittedName>
</protein>
<dbReference type="Pfam" id="PF00205">
    <property type="entry name" value="TPP_enzyme_M"/>
    <property type="match status" value="1"/>
</dbReference>
<feature type="domain" description="Thiamine pyrophosphate enzyme TPP-binding" evidence="5">
    <location>
        <begin position="385"/>
        <end position="522"/>
    </location>
</feature>
<organism evidence="7 8">
    <name type="scientific">Antarctobacter heliothermus</name>
    <dbReference type="NCBI Taxonomy" id="74033"/>
    <lineage>
        <taxon>Bacteria</taxon>
        <taxon>Pseudomonadati</taxon>
        <taxon>Pseudomonadota</taxon>
        <taxon>Alphaproteobacteria</taxon>
        <taxon>Rhodobacterales</taxon>
        <taxon>Roseobacteraceae</taxon>
        <taxon>Antarctobacter</taxon>
    </lineage>
</organism>
<dbReference type="Gene3D" id="3.40.50.1220">
    <property type="entry name" value="TPP-binding domain"/>
    <property type="match status" value="1"/>
</dbReference>
<dbReference type="Proteomes" id="UP000198440">
    <property type="component" value="Unassembled WGS sequence"/>
</dbReference>
<evidence type="ECO:0000259" key="5">
    <source>
        <dbReference type="Pfam" id="PF02775"/>
    </source>
</evidence>
<evidence type="ECO:0000313" key="8">
    <source>
        <dbReference type="Proteomes" id="UP000198440"/>
    </source>
</evidence>
<dbReference type="GO" id="GO:0030976">
    <property type="term" value="F:thiamine pyrophosphate binding"/>
    <property type="evidence" value="ECO:0007669"/>
    <property type="project" value="InterPro"/>
</dbReference>
<dbReference type="CDD" id="cd07035">
    <property type="entry name" value="TPP_PYR_POX_like"/>
    <property type="match status" value="1"/>
</dbReference>
<dbReference type="GO" id="GO:0009099">
    <property type="term" value="P:L-valine biosynthetic process"/>
    <property type="evidence" value="ECO:0007669"/>
    <property type="project" value="TreeGrafter"/>
</dbReference>
<dbReference type="Gene3D" id="3.40.50.970">
    <property type="match status" value="2"/>
</dbReference>
<dbReference type="OrthoDB" id="4494979at2"/>
<dbReference type="Pfam" id="PF02776">
    <property type="entry name" value="TPP_enzyme_N"/>
    <property type="match status" value="1"/>
</dbReference>
<dbReference type="SUPFAM" id="SSF52467">
    <property type="entry name" value="DHS-like NAD/FAD-binding domain"/>
    <property type="match status" value="1"/>
</dbReference>
<dbReference type="GO" id="GO:0050660">
    <property type="term" value="F:flavin adenine dinucleotide binding"/>
    <property type="evidence" value="ECO:0007669"/>
    <property type="project" value="TreeGrafter"/>
</dbReference>
<dbReference type="SUPFAM" id="SSF52518">
    <property type="entry name" value="Thiamin diphosphate-binding fold (THDP-binding)"/>
    <property type="match status" value="2"/>
</dbReference>
<dbReference type="GO" id="GO:0003984">
    <property type="term" value="F:acetolactate synthase activity"/>
    <property type="evidence" value="ECO:0007669"/>
    <property type="project" value="TreeGrafter"/>
</dbReference>
<accession>A0A239G3W7</accession>
<feature type="domain" description="Thiamine pyrophosphate enzyme N-terminal TPP-binding" evidence="6">
    <location>
        <begin position="6"/>
        <end position="118"/>
    </location>
</feature>
<dbReference type="CDD" id="cd00568">
    <property type="entry name" value="TPP_enzymes"/>
    <property type="match status" value="1"/>
</dbReference>
<dbReference type="InterPro" id="IPR045229">
    <property type="entry name" value="TPP_enz"/>
</dbReference>
<sequence>MQKPLGAQISHALKARGVEVIFGIPGVHNVEMYRGIEEAGITHVLARHEQGAGFMADGYARATGRPGVCYLITGPGFVNAMTALGQAYSDSVPVLALASCLDEVAARRGQLHQMRDQRAAGATVCDWSETASDPAAVFALLDRAFGEFASARPRPKALHVPIAALGAMADPAPQPPQRPDVPHLTHDQIYAVIDALAGAEKPLFVFGGGAAAGAEHVPALLQQTGAASFVTYAGRGIVPADQPLFFGSFLARPDSARIAAEADLVVALGTELSEVDLWRDTLGHKGRMIRVDLDPEVLSSQQAGDMGFIGDAAALMKALTIAIPARNDDRPACWDAGRVAETRRRWRAEIMAERPGIVEVAEALRDAMPDEAMIYSDMTQLAYGGKEVWDMPRAGHWHHPCGFGTLGYALPAAIGGAVARKGLPTCAIMGDYGLQYTLPELGTAVELGLPLPILVWDNGSLGEIRDSMVASQIAPNAVVARNPDFLALARAYGAGAVEPVDLKGLQEALIAAFQAEGPTVIRMTPALV</sequence>
<evidence type="ECO:0000256" key="2">
    <source>
        <dbReference type="ARBA" id="ARBA00023052"/>
    </source>
</evidence>
<dbReference type="InterPro" id="IPR011766">
    <property type="entry name" value="TPP_enzyme_TPP-bd"/>
</dbReference>
<gene>
    <name evidence="7" type="ORF">SAMN04488078_102367</name>
</gene>
<evidence type="ECO:0000256" key="3">
    <source>
        <dbReference type="RuleBase" id="RU362132"/>
    </source>
</evidence>
<dbReference type="EMBL" id="FZON01000023">
    <property type="protein sequence ID" value="SNS63123.1"/>
    <property type="molecule type" value="Genomic_DNA"/>
</dbReference>
<feature type="domain" description="Thiamine pyrophosphate enzyme central" evidence="4">
    <location>
        <begin position="191"/>
        <end position="319"/>
    </location>
</feature>
<evidence type="ECO:0000259" key="4">
    <source>
        <dbReference type="Pfam" id="PF00205"/>
    </source>
</evidence>
<keyword evidence="2 3" id="KW-0786">Thiamine pyrophosphate</keyword>
<dbReference type="GO" id="GO:0000287">
    <property type="term" value="F:magnesium ion binding"/>
    <property type="evidence" value="ECO:0007669"/>
    <property type="project" value="InterPro"/>
</dbReference>
<dbReference type="InterPro" id="IPR012001">
    <property type="entry name" value="Thiamin_PyroP_enz_TPP-bd_dom"/>
</dbReference>
<name>A0A239G3W7_9RHOB</name>
<dbReference type="AlphaFoldDB" id="A0A239G3W7"/>
<dbReference type="InterPro" id="IPR029035">
    <property type="entry name" value="DHS-like_NAD/FAD-binding_dom"/>
</dbReference>
<dbReference type="NCBIfam" id="NF005712">
    <property type="entry name" value="PRK07524.1"/>
    <property type="match status" value="1"/>
</dbReference>
<dbReference type="InterPro" id="IPR029061">
    <property type="entry name" value="THDP-binding"/>
</dbReference>
<dbReference type="RefSeq" id="WP_089278340.1">
    <property type="nucleotide sequence ID" value="NZ_FZON01000023.1"/>
</dbReference>
<comment type="similarity">
    <text evidence="1 3">Belongs to the TPP enzyme family.</text>
</comment>
<dbReference type="PANTHER" id="PTHR18968:SF13">
    <property type="entry name" value="ACETOLACTATE SYNTHASE CATALYTIC SUBUNIT, MITOCHONDRIAL"/>
    <property type="match status" value="1"/>
</dbReference>
<dbReference type="GO" id="GO:0009097">
    <property type="term" value="P:isoleucine biosynthetic process"/>
    <property type="evidence" value="ECO:0007669"/>
    <property type="project" value="TreeGrafter"/>
</dbReference>
<evidence type="ECO:0000313" key="7">
    <source>
        <dbReference type="EMBL" id="SNS63123.1"/>
    </source>
</evidence>
<evidence type="ECO:0000256" key="1">
    <source>
        <dbReference type="ARBA" id="ARBA00007812"/>
    </source>
</evidence>
<dbReference type="Pfam" id="PF02775">
    <property type="entry name" value="TPP_enzyme_C"/>
    <property type="match status" value="1"/>
</dbReference>
<evidence type="ECO:0000259" key="6">
    <source>
        <dbReference type="Pfam" id="PF02776"/>
    </source>
</evidence>
<proteinExistence type="inferred from homology"/>
<reference evidence="7 8" key="1">
    <citation type="submission" date="2017-06" db="EMBL/GenBank/DDBJ databases">
        <authorList>
            <person name="Kim H.J."/>
            <person name="Triplett B.A."/>
        </authorList>
    </citation>
    <scope>NUCLEOTIDE SEQUENCE [LARGE SCALE GENOMIC DNA]</scope>
    <source>
        <strain evidence="7 8">DSM 11445</strain>
    </source>
</reference>